<gene>
    <name evidence="2" type="ORF">DFJ66_5400</name>
</gene>
<dbReference type="OrthoDB" id="3227561at2"/>
<evidence type="ECO:0000313" key="3">
    <source>
        <dbReference type="Proteomes" id="UP000272729"/>
    </source>
</evidence>
<dbReference type="Pfam" id="PF13468">
    <property type="entry name" value="Glyoxalase_3"/>
    <property type="match status" value="1"/>
</dbReference>
<dbReference type="RefSeq" id="WP_121224878.1">
    <property type="nucleotide sequence ID" value="NZ_JBIUBA010000008.1"/>
</dbReference>
<keyword evidence="3" id="KW-1185">Reference proteome</keyword>
<reference evidence="2 3" key="1">
    <citation type="submission" date="2018-10" db="EMBL/GenBank/DDBJ databases">
        <title>Sequencing the genomes of 1000 actinobacteria strains.</title>
        <authorList>
            <person name="Klenk H.-P."/>
        </authorList>
    </citation>
    <scope>NUCLEOTIDE SEQUENCE [LARGE SCALE GENOMIC DNA]</scope>
    <source>
        <strain evidence="2 3">DSM 43911</strain>
    </source>
</reference>
<dbReference type="InterPro" id="IPR029068">
    <property type="entry name" value="Glyas_Bleomycin-R_OHBP_Dase"/>
</dbReference>
<name>A0A495XDJ7_9PSEU</name>
<proteinExistence type="predicted"/>
<protein>
    <submittedName>
        <fullName evidence="2">Glyoxalase-like protein</fullName>
    </submittedName>
</protein>
<organism evidence="2 3">
    <name type="scientific">Saccharothrix variisporea</name>
    <dbReference type="NCBI Taxonomy" id="543527"/>
    <lineage>
        <taxon>Bacteria</taxon>
        <taxon>Bacillati</taxon>
        <taxon>Actinomycetota</taxon>
        <taxon>Actinomycetes</taxon>
        <taxon>Pseudonocardiales</taxon>
        <taxon>Pseudonocardiaceae</taxon>
        <taxon>Saccharothrix</taxon>
    </lineage>
</organism>
<dbReference type="InterPro" id="IPR025870">
    <property type="entry name" value="Glyoxalase-like_dom"/>
</dbReference>
<evidence type="ECO:0000313" key="2">
    <source>
        <dbReference type="EMBL" id="RKT72092.1"/>
    </source>
</evidence>
<dbReference type="PROSITE" id="PS51819">
    <property type="entry name" value="VOC"/>
    <property type="match status" value="1"/>
</dbReference>
<dbReference type="InterPro" id="IPR037523">
    <property type="entry name" value="VOC_core"/>
</dbReference>
<dbReference type="PANTHER" id="PTHR40265">
    <property type="entry name" value="BLL2707 PROTEIN"/>
    <property type="match status" value="1"/>
</dbReference>
<sequence>MRIDHVLYAAPSLEAAVDDLADRLGVRAAGGGQHPGAGTHNRLLGLGPHTYLEVIAPDPTQPEPASPRPYGVDGVTSGRVVGWALTVDDIDAAVARARSRGFDPGDVIEGQRRTPDGELLRWRLTANARTAGVVPFLIDWGATPHPARSAPAGLTLVSLHVEHPDPAAVEGPLRALGVDIEVREAAAEELVVAVDGPLGVVKNIAAFG</sequence>
<feature type="domain" description="VOC" evidence="1">
    <location>
        <begin position="2"/>
        <end position="141"/>
    </location>
</feature>
<dbReference type="EMBL" id="RBXR01000001">
    <property type="protein sequence ID" value="RKT72092.1"/>
    <property type="molecule type" value="Genomic_DNA"/>
</dbReference>
<dbReference type="Proteomes" id="UP000272729">
    <property type="component" value="Unassembled WGS sequence"/>
</dbReference>
<evidence type="ECO:0000259" key="1">
    <source>
        <dbReference type="PROSITE" id="PS51819"/>
    </source>
</evidence>
<dbReference type="Gene3D" id="3.10.180.10">
    <property type="entry name" value="2,3-Dihydroxybiphenyl 1,2-Dioxygenase, domain 1"/>
    <property type="match status" value="1"/>
</dbReference>
<dbReference type="AlphaFoldDB" id="A0A495XDJ7"/>
<dbReference type="PANTHER" id="PTHR40265:SF1">
    <property type="entry name" value="GLYOXALASE-LIKE DOMAIN-CONTAINING PROTEIN"/>
    <property type="match status" value="1"/>
</dbReference>
<accession>A0A495XDJ7</accession>
<comment type="caution">
    <text evidence="2">The sequence shown here is derived from an EMBL/GenBank/DDBJ whole genome shotgun (WGS) entry which is preliminary data.</text>
</comment>
<dbReference type="SUPFAM" id="SSF54593">
    <property type="entry name" value="Glyoxalase/Bleomycin resistance protein/Dihydroxybiphenyl dioxygenase"/>
    <property type="match status" value="1"/>
</dbReference>